<dbReference type="AlphaFoldDB" id="A0A364K9A9"/>
<proteinExistence type="predicted"/>
<dbReference type="Proteomes" id="UP000251213">
    <property type="component" value="Unassembled WGS sequence"/>
</dbReference>
<protein>
    <submittedName>
        <fullName evidence="1">Ferredoxin</fullName>
    </submittedName>
</protein>
<name>A0A364K9A9_9BACL</name>
<gene>
    <name evidence="1" type="ORF">DL897_01680</name>
</gene>
<sequence>MATWDLSKTKHHIFICNGGSCNREGAEELTQAIRKEISDREIDDIIHTTRTRCNGRCDDKCVAIIYPKGAWYKNLKPEDVPLLVNSLLANKDYTDKVSHTYHGEGFERTDGTTVGIPKDKAKVKKVSKKF</sequence>
<dbReference type="Gene3D" id="3.40.30.10">
    <property type="entry name" value="Glutaredoxin"/>
    <property type="match status" value="1"/>
</dbReference>
<evidence type="ECO:0000313" key="1">
    <source>
        <dbReference type="EMBL" id="RAL26790.1"/>
    </source>
</evidence>
<dbReference type="SUPFAM" id="SSF52833">
    <property type="entry name" value="Thioredoxin-like"/>
    <property type="match status" value="1"/>
</dbReference>
<evidence type="ECO:0000313" key="2">
    <source>
        <dbReference type="Proteomes" id="UP000251213"/>
    </source>
</evidence>
<dbReference type="InterPro" id="IPR036249">
    <property type="entry name" value="Thioredoxin-like_sf"/>
</dbReference>
<reference evidence="1 2" key="2">
    <citation type="submission" date="2018-06" db="EMBL/GenBank/DDBJ databases">
        <authorList>
            <person name="Zhirakovskaya E."/>
        </authorList>
    </citation>
    <scope>NUCLEOTIDE SEQUENCE [LARGE SCALE GENOMIC DNA]</scope>
    <source>
        <strain evidence="1 2">FBKL4.011</strain>
    </source>
</reference>
<keyword evidence="2" id="KW-1185">Reference proteome</keyword>
<reference evidence="1 2" key="1">
    <citation type="submission" date="2018-06" db="EMBL/GenBank/DDBJ databases">
        <title>Thermoflavimicrobium daqus sp. nov., a thermophilic microbe isolated from Moutai-flavour Daqu.</title>
        <authorList>
            <person name="Wang X."/>
            <person name="Zhou H."/>
        </authorList>
    </citation>
    <scope>NUCLEOTIDE SEQUENCE [LARGE SCALE GENOMIC DNA]</scope>
    <source>
        <strain evidence="1 2">FBKL4.011</strain>
    </source>
</reference>
<dbReference type="CDD" id="cd02980">
    <property type="entry name" value="TRX_Fd_family"/>
    <property type="match status" value="1"/>
</dbReference>
<dbReference type="Pfam" id="PF01257">
    <property type="entry name" value="2Fe-2S_thioredx"/>
    <property type="match status" value="1"/>
</dbReference>
<dbReference type="OrthoDB" id="9761899at2"/>
<comment type="caution">
    <text evidence="1">The sequence shown here is derived from an EMBL/GenBank/DDBJ whole genome shotgun (WGS) entry which is preliminary data.</text>
</comment>
<dbReference type="RefSeq" id="WP_113657395.1">
    <property type="nucleotide sequence ID" value="NZ_KZ845663.1"/>
</dbReference>
<dbReference type="EMBL" id="QJKK01000001">
    <property type="protein sequence ID" value="RAL26790.1"/>
    <property type="molecule type" value="Genomic_DNA"/>
</dbReference>
<organism evidence="1 2">
    <name type="scientific">Thermoflavimicrobium daqui</name>
    <dbReference type="NCBI Taxonomy" id="2137476"/>
    <lineage>
        <taxon>Bacteria</taxon>
        <taxon>Bacillati</taxon>
        <taxon>Bacillota</taxon>
        <taxon>Bacilli</taxon>
        <taxon>Bacillales</taxon>
        <taxon>Thermoactinomycetaceae</taxon>
        <taxon>Thermoflavimicrobium</taxon>
    </lineage>
</organism>
<accession>A0A364K9A9</accession>